<evidence type="ECO:0000313" key="2">
    <source>
        <dbReference type="Proteomes" id="UP000823775"/>
    </source>
</evidence>
<protein>
    <submittedName>
        <fullName evidence="1">Uncharacterized protein</fullName>
    </submittedName>
</protein>
<dbReference type="Proteomes" id="UP000823775">
    <property type="component" value="Unassembled WGS sequence"/>
</dbReference>
<gene>
    <name evidence="1" type="ORF">HAX54_017201</name>
</gene>
<name>A0ABS8S3T7_DATST</name>
<proteinExistence type="predicted"/>
<comment type="caution">
    <text evidence="1">The sequence shown here is derived from an EMBL/GenBank/DDBJ whole genome shotgun (WGS) entry which is preliminary data.</text>
</comment>
<organism evidence="1 2">
    <name type="scientific">Datura stramonium</name>
    <name type="common">Jimsonweed</name>
    <name type="synonym">Common thornapple</name>
    <dbReference type="NCBI Taxonomy" id="4076"/>
    <lineage>
        <taxon>Eukaryota</taxon>
        <taxon>Viridiplantae</taxon>
        <taxon>Streptophyta</taxon>
        <taxon>Embryophyta</taxon>
        <taxon>Tracheophyta</taxon>
        <taxon>Spermatophyta</taxon>
        <taxon>Magnoliopsida</taxon>
        <taxon>eudicotyledons</taxon>
        <taxon>Gunneridae</taxon>
        <taxon>Pentapetalae</taxon>
        <taxon>asterids</taxon>
        <taxon>lamiids</taxon>
        <taxon>Solanales</taxon>
        <taxon>Solanaceae</taxon>
        <taxon>Solanoideae</taxon>
        <taxon>Datureae</taxon>
        <taxon>Datura</taxon>
    </lineage>
</organism>
<sequence length="153" mass="18311">MTNTAPHELDLEEAQRILQLHFGLDKMEAYYLYFKENRSIIVEAQFKVASFKHYFLDIYNQIGIRDWGPFTIPMGPYFPELGQEMPITLEAINSIYWDNPTWPSLEFKRKVEDKKNQFKWVTKIIARDQPQCADSQGIIYRHDLKFKARMWLD</sequence>
<evidence type="ECO:0000313" key="1">
    <source>
        <dbReference type="EMBL" id="MCD7452514.1"/>
    </source>
</evidence>
<accession>A0ABS8S3T7</accession>
<dbReference type="EMBL" id="JACEIK010000213">
    <property type="protein sequence ID" value="MCD7452514.1"/>
    <property type="molecule type" value="Genomic_DNA"/>
</dbReference>
<keyword evidence="2" id="KW-1185">Reference proteome</keyword>
<reference evidence="1 2" key="1">
    <citation type="journal article" date="2021" name="BMC Genomics">
        <title>Datura genome reveals duplications of psychoactive alkaloid biosynthetic genes and high mutation rate following tissue culture.</title>
        <authorList>
            <person name="Rajewski A."/>
            <person name="Carter-House D."/>
            <person name="Stajich J."/>
            <person name="Litt A."/>
        </authorList>
    </citation>
    <scope>NUCLEOTIDE SEQUENCE [LARGE SCALE GENOMIC DNA]</scope>
    <source>
        <strain evidence="1">AR-01</strain>
    </source>
</reference>